<proteinExistence type="predicted"/>
<keyword evidence="3" id="KW-1185">Reference proteome</keyword>
<name>A0ABT9H5D1_9SPHN</name>
<accession>A0ABT9H5D1</accession>
<dbReference type="Proteomes" id="UP001235664">
    <property type="component" value="Unassembled WGS sequence"/>
</dbReference>
<sequence>MNNFASKIEALEHRWMRAWIASNRTDMKILSSRDLIILFGADTPALLDRPSWLDAAETRLRCKSYHFGNVYVRKQGKIAIFAAPVDLEATIDGNAVLSKSFLSSMWMRSPLRRKWQLTERIVTSRNDDAHLPKAVRSMQHWR</sequence>
<comment type="caution">
    <text evidence="2">The sequence shown here is derived from an EMBL/GenBank/DDBJ whole genome shotgun (WGS) entry which is preliminary data.</text>
</comment>
<gene>
    <name evidence="2" type="ORF">Q9K01_02605</name>
</gene>
<evidence type="ECO:0000259" key="1">
    <source>
        <dbReference type="Pfam" id="PF14534"/>
    </source>
</evidence>
<dbReference type="InterPro" id="IPR032710">
    <property type="entry name" value="NTF2-like_dom_sf"/>
</dbReference>
<reference evidence="2 3" key="1">
    <citation type="submission" date="2023-08" db="EMBL/GenBank/DDBJ databases">
        <title>genomic of DY56.</title>
        <authorList>
            <person name="Wang Y."/>
        </authorList>
    </citation>
    <scope>NUCLEOTIDE SEQUENCE [LARGE SCALE GENOMIC DNA]</scope>
    <source>
        <strain evidence="2 3">DY56-A-20</strain>
    </source>
</reference>
<dbReference type="InterPro" id="IPR027843">
    <property type="entry name" value="DUF4440"/>
</dbReference>
<evidence type="ECO:0000313" key="3">
    <source>
        <dbReference type="Proteomes" id="UP001235664"/>
    </source>
</evidence>
<dbReference type="Gene3D" id="3.10.450.50">
    <property type="match status" value="1"/>
</dbReference>
<dbReference type="EMBL" id="JAVAIL010000001">
    <property type="protein sequence ID" value="MDP4538513.1"/>
    <property type="molecule type" value="Genomic_DNA"/>
</dbReference>
<feature type="domain" description="DUF4440" evidence="1">
    <location>
        <begin position="8"/>
        <end position="117"/>
    </location>
</feature>
<dbReference type="RefSeq" id="WP_305928644.1">
    <property type="nucleotide sequence ID" value="NZ_JAVAIL010000001.1"/>
</dbReference>
<organism evidence="2 3">
    <name type="scientific">Qipengyuania benthica</name>
    <dbReference type="NCBI Taxonomy" id="3067651"/>
    <lineage>
        <taxon>Bacteria</taxon>
        <taxon>Pseudomonadati</taxon>
        <taxon>Pseudomonadota</taxon>
        <taxon>Alphaproteobacteria</taxon>
        <taxon>Sphingomonadales</taxon>
        <taxon>Erythrobacteraceae</taxon>
        <taxon>Qipengyuania</taxon>
    </lineage>
</organism>
<evidence type="ECO:0000313" key="2">
    <source>
        <dbReference type="EMBL" id="MDP4538513.1"/>
    </source>
</evidence>
<protein>
    <submittedName>
        <fullName evidence="2">Nuclear transport factor 2 family protein</fullName>
    </submittedName>
</protein>
<dbReference type="SUPFAM" id="SSF54427">
    <property type="entry name" value="NTF2-like"/>
    <property type="match status" value="1"/>
</dbReference>
<dbReference type="Pfam" id="PF14534">
    <property type="entry name" value="DUF4440"/>
    <property type="match status" value="1"/>
</dbReference>